<evidence type="ECO:0000256" key="3">
    <source>
        <dbReference type="ARBA" id="ARBA00022692"/>
    </source>
</evidence>
<evidence type="ECO:0000256" key="8">
    <source>
        <dbReference type="ARBA" id="ARBA00023224"/>
    </source>
</evidence>
<feature type="transmembrane region" description="Helical" evidence="9">
    <location>
        <begin position="12"/>
        <end position="38"/>
    </location>
</feature>
<keyword evidence="5" id="KW-0297">G-protein coupled receptor</keyword>
<evidence type="ECO:0000256" key="4">
    <source>
        <dbReference type="ARBA" id="ARBA00022989"/>
    </source>
</evidence>
<protein>
    <recommendedName>
        <fullName evidence="10">G-protein coupled receptors family 1 profile domain-containing protein</fullName>
    </recommendedName>
</protein>
<reference evidence="11" key="1">
    <citation type="journal article" date="2010" name="Science">
        <title>The genome of the Western clawed frog Xenopus tropicalis.</title>
        <authorList>
            <person name="Hellsten U."/>
            <person name="Harland R.M."/>
            <person name="Gilchrist M.J."/>
            <person name="Hendrix D."/>
            <person name="Jurka J."/>
            <person name="Kapitonov V."/>
            <person name="Ovcharenko I."/>
            <person name="Putnam N.H."/>
            <person name="Shu S."/>
            <person name="Taher L."/>
            <person name="Blitz I.L."/>
            <person name="Blumberg B."/>
            <person name="Dichmann D.S."/>
            <person name="Dubchak I."/>
            <person name="Amaya E."/>
            <person name="Detter J.C."/>
            <person name="Fletcher R."/>
            <person name="Gerhard D.S."/>
            <person name="Goodstein D."/>
            <person name="Graves T."/>
            <person name="Grigoriev I.V."/>
            <person name="Grimwood J."/>
            <person name="Kawashima T."/>
            <person name="Lindquist E."/>
            <person name="Lucas S.M."/>
            <person name="Mead P.E."/>
            <person name="Mitros T."/>
            <person name="Ogino H."/>
            <person name="Ohta Y."/>
            <person name="Poliakov A.V."/>
            <person name="Pollet N."/>
            <person name="Robert J."/>
            <person name="Salamov A."/>
            <person name="Sater A.K."/>
            <person name="Schmutz J."/>
            <person name="Terry A."/>
            <person name="Vize P.D."/>
            <person name="Warren W.C."/>
            <person name="Wells D."/>
            <person name="Wills A."/>
            <person name="Wilson R.K."/>
            <person name="Zimmerman L.B."/>
            <person name="Zorn A.M."/>
            <person name="Grainger R."/>
            <person name="Grammer T."/>
            <person name="Khokha M.K."/>
            <person name="Richardson P.M."/>
            <person name="Rokhsar D.S."/>
        </authorList>
    </citation>
    <scope>NUCLEOTIDE SEQUENCE [LARGE SCALE GENOMIC DNA]</scope>
    <source>
        <strain evidence="11">Nigerian</strain>
    </source>
</reference>
<evidence type="ECO:0000256" key="6">
    <source>
        <dbReference type="ARBA" id="ARBA00023136"/>
    </source>
</evidence>
<dbReference type="PROSITE" id="PS50262">
    <property type="entry name" value="G_PROTEIN_RECEP_F1_2"/>
    <property type="match status" value="1"/>
</dbReference>
<feature type="domain" description="G-protein coupled receptors family 1 profile" evidence="10">
    <location>
        <begin position="29"/>
        <end position="85"/>
    </location>
</feature>
<dbReference type="PRINTS" id="PR00237">
    <property type="entry name" value="GPCRRHODOPSN"/>
</dbReference>
<organism evidence="11">
    <name type="scientific">Xenopus tropicalis</name>
    <name type="common">Western clawed frog</name>
    <name type="synonym">Silurana tropicalis</name>
    <dbReference type="NCBI Taxonomy" id="8364"/>
    <lineage>
        <taxon>Eukaryota</taxon>
        <taxon>Metazoa</taxon>
        <taxon>Chordata</taxon>
        <taxon>Craniata</taxon>
        <taxon>Vertebrata</taxon>
        <taxon>Euteleostomi</taxon>
        <taxon>Amphibia</taxon>
        <taxon>Batrachia</taxon>
        <taxon>Anura</taxon>
        <taxon>Pipoidea</taxon>
        <taxon>Pipidae</taxon>
        <taxon>Xenopodinae</taxon>
        <taxon>Xenopus</taxon>
        <taxon>Silurana</taxon>
    </lineage>
</organism>
<name>A0A6I8SZG5_XENTR</name>
<dbReference type="GO" id="GO:0004930">
    <property type="term" value="F:G protein-coupled receptor activity"/>
    <property type="evidence" value="ECO:0007669"/>
    <property type="project" value="UniProtKB-KW"/>
</dbReference>
<comment type="subcellular location">
    <subcellularLocation>
        <location evidence="1">Cell membrane</location>
        <topology evidence="1">Multi-pass membrane protein</topology>
    </subcellularLocation>
</comment>
<evidence type="ECO:0000256" key="7">
    <source>
        <dbReference type="ARBA" id="ARBA00023170"/>
    </source>
</evidence>
<keyword evidence="8" id="KW-0807">Transducer</keyword>
<keyword evidence="4 9" id="KW-1133">Transmembrane helix</keyword>
<dbReference type="AlphaFoldDB" id="A0A6I8SZG5"/>
<dbReference type="InParanoid" id="A0A6I8SZG5"/>
<keyword evidence="2" id="KW-1003">Cell membrane</keyword>
<dbReference type="PANTHER" id="PTHR24247">
    <property type="entry name" value="5-HYDROXYTRYPTAMINE RECEPTOR"/>
    <property type="match status" value="1"/>
</dbReference>
<dbReference type="SUPFAM" id="SSF81321">
    <property type="entry name" value="Family A G protein-coupled receptor-like"/>
    <property type="match status" value="1"/>
</dbReference>
<dbReference type="GO" id="GO:0005886">
    <property type="term" value="C:plasma membrane"/>
    <property type="evidence" value="ECO:0007669"/>
    <property type="project" value="UniProtKB-SubCell"/>
</dbReference>
<dbReference type="InterPro" id="IPR017452">
    <property type="entry name" value="GPCR_Rhodpsn_7TM"/>
</dbReference>
<keyword evidence="6 9" id="KW-0472">Membrane</keyword>
<keyword evidence="3 9" id="KW-0812">Transmembrane</keyword>
<dbReference type="Pfam" id="PF00001">
    <property type="entry name" value="7tm_1"/>
    <property type="match status" value="1"/>
</dbReference>
<reference evidence="11" key="2">
    <citation type="submission" date="2020-05" db="UniProtKB">
        <authorList>
            <consortium name="Ensembl"/>
        </authorList>
    </citation>
    <scope>IDENTIFICATION</scope>
</reference>
<dbReference type="Gene3D" id="1.20.1070.10">
    <property type="entry name" value="Rhodopsin 7-helix transmembrane proteins"/>
    <property type="match status" value="1"/>
</dbReference>
<accession>A0A6I8SZG5</accession>
<dbReference type="InterPro" id="IPR000276">
    <property type="entry name" value="GPCR_Rhodpsn"/>
</dbReference>
<evidence type="ECO:0000256" key="5">
    <source>
        <dbReference type="ARBA" id="ARBA00023040"/>
    </source>
</evidence>
<feature type="transmembrane region" description="Helical" evidence="9">
    <location>
        <begin position="50"/>
        <end position="77"/>
    </location>
</feature>
<evidence type="ECO:0000256" key="9">
    <source>
        <dbReference type="SAM" id="Phobius"/>
    </source>
</evidence>
<evidence type="ECO:0000256" key="2">
    <source>
        <dbReference type="ARBA" id="ARBA00022475"/>
    </source>
</evidence>
<dbReference type="Ensembl" id="ENSXETT00000100182">
    <property type="protein sequence ID" value="ENSXETP00000100964"/>
    <property type="gene ID" value="ENSXETG00000034924"/>
</dbReference>
<evidence type="ECO:0000259" key="10">
    <source>
        <dbReference type="PROSITE" id="PS50262"/>
    </source>
</evidence>
<dbReference type="PANTHER" id="PTHR24247:SF254">
    <property type="entry name" value="HISTAMINE H3 RECEPTOR"/>
    <property type="match status" value="1"/>
</dbReference>
<keyword evidence="7" id="KW-0675">Receptor</keyword>
<sequence length="85" mass="9650">MLKSLNNSEGKNILLTVLLSLMVVLIVLGNSVVILAFIVDRRLRTRSNFFLLNLSICDFLVGKFFILLTVLNLIVYIGRNEVLRI</sequence>
<evidence type="ECO:0000313" key="11">
    <source>
        <dbReference type="Ensembl" id="ENSXETP00000100964"/>
    </source>
</evidence>
<evidence type="ECO:0000256" key="1">
    <source>
        <dbReference type="ARBA" id="ARBA00004651"/>
    </source>
</evidence>
<proteinExistence type="predicted"/>
<dbReference type="GeneTree" id="ENSGT01140000285027"/>